<feature type="region of interest" description="Disordered" evidence="1">
    <location>
        <begin position="249"/>
        <end position="297"/>
    </location>
</feature>
<dbReference type="KEGG" id="ghi:107889825"/>
<feature type="compositionally biased region" description="Basic residues" evidence="1">
    <location>
        <begin position="1"/>
        <end position="19"/>
    </location>
</feature>
<sequence>MSARGIRGRATRGRGRGCRGARAESLSSGSMLNLDTSETLVSPITKTGSQDRMAGDDALSQAMLRILEMVARPNAGSGGRGSVMEQLRSNRAELFRGVTGVTPNVAEYWMEATKRIMDDLDFTPEQKLKGVVSLLRDEACQWWLTVKEGTQPKRLTWDFYKAAFQDRSIAKYEAEFLRLSRYARGMVATEYEHCTRFEDGLRDNLRVLIAPQREHDFFALAEKAKIAEERTTRACLKCRSIEHHIRECPLRADQMQAPSSGTAQPPRVVQQPPNGRSQTRGGNGMGRGQGASGSGVGYTEASSPLLFMLLVDERKKIL</sequence>
<dbReference type="PANTHER" id="PTHR34482">
    <property type="entry name" value="DNA DAMAGE-INDUCIBLE PROTEIN 1-LIKE"/>
    <property type="match status" value="1"/>
</dbReference>
<gene>
    <name evidence="3" type="primary">LOC107889825</name>
</gene>
<dbReference type="GeneID" id="107889825"/>
<protein>
    <recommendedName>
        <fullName evidence="4">ATP-dependent zinc metalloprotease FtsH</fullName>
    </recommendedName>
</protein>
<dbReference type="Proteomes" id="UP000818029">
    <property type="component" value="Chromosome A09"/>
</dbReference>
<accession>A0A1U8HV27</accession>
<organism evidence="2 3">
    <name type="scientific">Gossypium hirsutum</name>
    <name type="common">Upland cotton</name>
    <name type="synonym">Gossypium mexicanum</name>
    <dbReference type="NCBI Taxonomy" id="3635"/>
    <lineage>
        <taxon>Eukaryota</taxon>
        <taxon>Viridiplantae</taxon>
        <taxon>Streptophyta</taxon>
        <taxon>Embryophyta</taxon>
        <taxon>Tracheophyta</taxon>
        <taxon>Spermatophyta</taxon>
        <taxon>Magnoliopsida</taxon>
        <taxon>eudicotyledons</taxon>
        <taxon>Gunneridae</taxon>
        <taxon>Pentapetalae</taxon>
        <taxon>rosids</taxon>
        <taxon>malvids</taxon>
        <taxon>Malvales</taxon>
        <taxon>Malvaceae</taxon>
        <taxon>Malvoideae</taxon>
        <taxon>Gossypium</taxon>
    </lineage>
</organism>
<evidence type="ECO:0000313" key="2">
    <source>
        <dbReference type="Proteomes" id="UP000818029"/>
    </source>
</evidence>
<reference evidence="3" key="2">
    <citation type="submission" date="2025-08" db="UniProtKB">
        <authorList>
            <consortium name="RefSeq"/>
        </authorList>
    </citation>
    <scope>IDENTIFICATION</scope>
</reference>
<evidence type="ECO:0000256" key="1">
    <source>
        <dbReference type="SAM" id="MobiDB-lite"/>
    </source>
</evidence>
<evidence type="ECO:0008006" key="4">
    <source>
        <dbReference type="Google" id="ProtNLM"/>
    </source>
</evidence>
<name>A0A1U8HV27_GOSHI</name>
<keyword evidence="2" id="KW-1185">Reference proteome</keyword>
<feature type="compositionally biased region" description="Gly residues" evidence="1">
    <location>
        <begin position="281"/>
        <end position="296"/>
    </location>
</feature>
<evidence type="ECO:0000313" key="3">
    <source>
        <dbReference type="RefSeq" id="XP_016669867.1"/>
    </source>
</evidence>
<dbReference type="RefSeq" id="XP_016669867.1">
    <property type="nucleotide sequence ID" value="XM_016814378.1"/>
</dbReference>
<feature type="compositionally biased region" description="Polar residues" evidence="1">
    <location>
        <begin position="271"/>
        <end position="280"/>
    </location>
</feature>
<dbReference type="OrthoDB" id="2272416at2759"/>
<reference evidence="2" key="1">
    <citation type="journal article" date="2020" name="Nat. Genet.">
        <title>Genomic diversifications of five Gossypium allopolyploid species and their impact on cotton improvement.</title>
        <authorList>
            <person name="Chen Z.J."/>
            <person name="Sreedasyam A."/>
            <person name="Ando A."/>
            <person name="Song Q."/>
            <person name="De Santiago L.M."/>
            <person name="Hulse-Kemp A.M."/>
            <person name="Ding M."/>
            <person name="Ye W."/>
            <person name="Kirkbride R.C."/>
            <person name="Jenkins J."/>
            <person name="Plott C."/>
            <person name="Lovell J."/>
            <person name="Lin Y.M."/>
            <person name="Vaughn R."/>
            <person name="Liu B."/>
            <person name="Simpson S."/>
            <person name="Scheffler B.E."/>
            <person name="Wen L."/>
            <person name="Saski C.A."/>
            <person name="Grover C.E."/>
            <person name="Hu G."/>
            <person name="Conover J.L."/>
            <person name="Carlson J.W."/>
            <person name="Shu S."/>
            <person name="Boston L.B."/>
            <person name="Williams M."/>
            <person name="Peterson D.G."/>
            <person name="McGee K."/>
            <person name="Jones D.C."/>
            <person name="Wendel J.F."/>
            <person name="Stelly D.M."/>
            <person name="Grimwood J."/>
            <person name="Schmutz J."/>
        </authorList>
    </citation>
    <scope>NUCLEOTIDE SEQUENCE [LARGE SCALE GENOMIC DNA]</scope>
    <source>
        <strain evidence="2">cv. TM-1</strain>
    </source>
</reference>
<dbReference type="PANTHER" id="PTHR34482:SF36">
    <property type="entry name" value="RETROTRANSPOSON GAG DOMAIN-CONTAINING PROTEIN"/>
    <property type="match status" value="1"/>
</dbReference>
<dbReference type="AlphaFoldDB" id="A0A1U8HV27"/>
<proteinExistence type="predicted"/>
<dbReference type="PaxDb" id="3635-A0A1U8HV27"/>
<feature type="region of interest" description="Disordered" evidence="1">
    <location>
        <begin position="1"/>
        <end position="29"/>
    </location>
</feature>